<protein>
    <submittedName>
        <fullName evidence="5">HAD-IB family hydrolase</fullName>
    </submittedName>
</protein>
<evidence type="ECO:0000313" key="5">
    <source>
        <dbReference type="EMBL" id="WOS95743.1"/>
    </source>
</evidence>
<keyword evidence="3 5" id="KW-0378">Hydrolase</keyword>
<comment type="similarity">
    <text evidence="1">Belongs to the HAD-like hydrolase superfamily. SerB family.</text>
</comment>
<dbReference type="AlphaFoldDB" id="A0AAF0YH20"/>
<evidence type="ECO:0000256" key="3">
    <source>
        <dbReference type="ARBA" id="ARBA00022801"/>
    </source>
</evidence>
<dbReference type="InterPro" id="IPR050582">
    <property type="entry name" value="HAD-like_SerB"/>
</dbReference>
<proteinExistence type="inferred from homology"/>
<dbReference type="GO" id="GO:0046872">
    <property type="term" value="F:metal ion binding"/>
    <property type="evidence" value="ECO:0007669"/>
    <property type="project" value="UniProtKB-KW"/>
</dbReference>
<dbReference type="InterPro" id="IPR023214">
    <property type="entry name" value="HAD_sf"/>
</dbReference>
<dbReference type="InterPro" id="IPR006385">
    <property type="entry name" value="HAD_hydro_SerB1"/>
</dbReference>
<dbReference type="KEGG" id="nmy:CJ229_006515"/>
<organism evidence="5 6">
    <name type="scientific">Nosocomiicoccus massiliensis</name>
    <dbReference type="NCBI Taxonomy" id="1232430"/>
    <lineage>
        <taxon>Bacteria</taxon>
        <taxon>Bacillati</taxon>
        <taxon>Bacillota</taxon>
        <taxon>Bacilli</taxon>
        <taxon>Bacillales</taxon>
        <taxon>Staphylococcaceae</taxon>
        <taxon>Nosocomiicoccus</taxon>
    </lineage>
</organism>
<evidence type="ECO:0000256" key="4">
    <source>
        <dbReference type="ARBA" id="ARBA00022842"/>
    </source>
</evidence>
<keyword evidence="2" id="KW-0479">Metal-binding</keyword>
<keyword evidence="4" id="KW-0460">Magnesium</keyword>
<dbReference type="NCBIfam" id="TIGR01488">
    <property type="entry name" value="HAD-SF-IB"/>
    <property type="match status" value="1"/>
</dbReference>
<dbReference type="NCBIfam" id="TIGR01490">
    <property type="entry name" value="HAD-SF-IB-hyp1"/>
    <property type="match status" value="1"/>
</dbReference>
<accession>A0AAF0YH20</accession>
<dbReference type="Gene3D" id="3.40.50.1000">
    <property type="entry name" value="HAD superfamily/HAD-like"/>
    <property type="match status" value="1"/>
</dbReference>
<dbReference type="GO" id="GO:0016787">
    <property type="term" value="F:hydrolase activity"/>
    <property type="evidence" value="ECO:0007669"/>
    <property type="project" value="UniProtKB-KW"/>
</dbReference>
<evidence type="ECO:0000313" key="6">
    <source>
        <dbReference type="Proteomes" id="UP000243626"/>
    </source>
</evidence>
<dbReference type="InterPro" id="IPR036412">
    <property type="entry name" value="HAD-like_sf"/>
</dbReference>
<name>A0AAF0YH20_9STAP</name>
<keyword evidence="6" id="KW-1185">Reference proteome</keyword>
<dbReference type="Proteomes" id="UP000243626">
    <property type="component" value="Chromosome"/>
</dbReference>
<dbReference type="RefSeq" id="WP_070709278.1">
    <property type="nucleotide sequence ID" value="NZ_CP136964.1"/>
</dbReference>
<dbReference type="PANTHER" id="PTHR43344">
    <property type="entry name" value="PHOSPHOSERINE PHOSPHATASE"/>
    <property type="match status" value="1"/>
</dbReference>
<dbReference type="Gene3D" id="1.20.1440.100">
    <property type="entry name" value="SG protein - dephosphorylation function"/>
    <property type="match status" value="1"/>
</dbReference>
<dbReference type="Pfam" id="PF12710">
    <property type="entry name" value="HAD"/>
    <property type="match status" value="1"/>
</dbReference>
<dbReference type="EMBL" id="CP136964">
    <property type="protein sequence ID" value="WOS95743.1"/>
    <property type="molecule type" value="Genomic_DNA"/>
</dbReference>
<gene>
    <name evidence="5" type="ORF">CJ229_006515</name>
</gene>
<evidence type="ECO:0000256" key="1">
    <source>
        <dbReference type="ARBA" id="ARBA00009184"/>
    </source>
</evidence>
<sequence length="220" mass="25845">MKVALFDFDGTLYPYETFQTLRYHMRDNPKYKKYYKHFVRRFAPTYFGHKLKLVPELQFQNKALESYIYAFKGASKDEVETFFSEVGEAMREQLNQTVVERLQWLRDNDYYTILISGAFQPMLKAMFKDEFSHIIGSEVNYNKKGILSTKIPFVRVFGARKIDLIRNHLKHNNVDWDKSHAYSDSATDLSMLKLVGHPVVVKPDANLKIIANKNGWEILN</sequence>
<dbReference type="SUPFAM" id="SSF56784">
    <property type="entry name" value="HAD-like"/>
    <property type="match status" value="1"/>
</dbReference>
<dbReference type="PANTHER" id="PTHR43344:SF13">
    <property type="entry name" value="PHOSPHATASE RV3661-RELATED"/>
    <property type="match status" value="1"/>
</dbReference>
<reference evidence="6" key="1">
    <citation type="submission" date="2017-09" db="EMBL/GenBank/DDBJ databases">
        <title>Bacterial strain isolated from the female urinary microbiota.</title>
        <authorList>
            <person name="Thomas-White K."/>
            <person name="Kumar N."/>
            <person name="Forster S."/>
            <person name="Putonti C."/>
            <person name="Lawley T."/>
            <person name="Wolfe A.J."/>
        </authorList>
    </citation>
    <scope>NUCLEOTIDE SEQUENCE [LARGE SCALE GENOMIC DNA]</scope>
    <source>
        <strain evidence="6">UMB0959</strain>
    </source>
</reference>
<evidence type="ECO:0000256" key="2">
    <source>
        <dbReference type="ARBA" id="ARBA00022723"/>
    </source>
</evidence>